<feature type="transmembrane region" description="Helical" evidence="2">
    <location>
        <begin position="129"/>
        <end position="149"/>
    </location>
</feature>
<protein>
    <submittedName>
        <fullName evidence="3">Uncharacterized protein</fullName>
    </submittedName>
</protein>
<keyword evidence="4" id="KW-1185">Reference proteome</keyword>
<organism evidence="3 4">
    <name type="scientific">Podospora didyma</name>
    <dbReference type="NCBI Taxonomy" id="330526"/>
    <lineage>
        <taxon>Eukaryota</taxon>
        <taxon>Fungi</taxon>
        <taxon>Dikarya</taxon>
        <taxon>Ascomycota</taxon>
        <taxon>Pezizomycotina</taxon>
        <taxon>Sordariomycetes</taxon>
        <taxon>Sordariomycetidae</taxon>
        <taxon>Sordariales</taxon>
        <taxon>Podosporaceae</taxon>
        <taxon>Podospora</taxon>
    </lineage>
</organism>
<gene>
    <name evidence="3" type="ORF">B0H63DRAFT_464170</name>
</gene>
<name>A0AAE0NXT7_9PEZI</name>
<proteinExistence type="predicted"/>
<dbReference type="AlphaFoldDB" id="A0AAE0NXT7"/>
<evidence type="ECO:0000256" key="1">
    <source>
        <dbReference type="SAM" id="MobiDB-lite"/>
    </source>
</evidence>
<keyword evidence="2" id="KW-0812">Transmembrane</keyword>
<keyword evidence="2" id="KW-1133">Transmembrane helix</keyword>
<feature type="region of interest" description="Disordered" evidence="1">
    <location>
        <begin position="12"/>
        <end position="40"/>
    </location>
</feature>
<evidence type="ECO:0000313" key="3">
    <source>
        <dbReference type="EMBL" id="KAK3389687.1"/>
    </source>
</evidence>
<accession>A0AAE0NXT7</accession>
<dbReference type="Proteomes" id="UP001285441">
    <property type="component" value="Unassembled WGS sequence"/>
</dbReference>
<comment type="caution">
    <text evidence="3">The sequence shown here is derived from an EMBL/GenBank/DDBJ whole genome shotgun (WGS) entry which is preliminary data.</text>
</comment>
<reference evidence="3" key="1">
    <citation type="journal article" date="2023" name="Mol. Phylogenet. Evol.">
        <title>Genome-scale phylogeny and comparative genomics of the fungal order Sordariales.</title>
        <authorList>
            <person name="Hensen N."/>
            <person name="Bonometti L."/>
            <person name="Westerberg I."/>
            <person name="Brannstrom I.O."/>
            <person name="Guillou S."/>
            <person name="Cros-Aarteil S."/>
            <person name="Calhoun S."/>
            <person name="Haridas S."/>
            <person name="Kuo A."/>
            <person name="Mondo S."/>
            <person name="Pangilinan J."/>
            <person name="Riley R."/>
            <person name="LaButti K."/>
            <person name="Andreopoulos B."/>
            <person name="Lipzen A."/>
            <person name="Chen C."/>
            <person name="Yan M."/>
            <person name="Daum C."/>
            <person name="Ng V."/>
            <person name="Clum A."/>
            <person name="Steindorff A."/>
            <person name="Ohm R.A."/>
            <person name="Martin F."/>
            <person name="Silar P."/>
            <person name="Natvig D.O."/>
            <person name="Lalanne C."/>
            <person name="Gautier V."/>
            <person name="Ament-Velasquez S.L."/>
            <person name="Kruys A."/>
            <person name="Hutchinson M.I."/>
            <person name="Powell A.J."/>
            <person name="Barry K."/>
            <person name="Miller A.N."/>
            <person name="Grigoriev I.V."/>
            <person name="Debuchy R."/>
            <person name="Gladieux P."/>
            <person name="Hiltunen Thoren M."/>
            <person name="Johannesson H."/>
        </authorList>
    </citation>
    <scope>NUCLEOTIDE SEQUENCE</scope>
    <source>
        <strain evidence="3">CBS 232.78</strain>
    </source>
</reference>
<sequence>MAGCLLPMFLADESSSSSSSNAAGFPPDDEEMMRSSSQTMKNKMSNFKNKLESYLPTETQNSNGPIFKNLENDHSVDERMGRISSPGFFKKKNTIIDPPAEFKNLEIDRDPSAAETRNEEPELPPATSIMMVVLAIVHFVLFVMACLDVKAWADTFGHR</sequence>
<evidence type="ECO:0000256" key="2">
    <source>
        <dbReference type="SAM" id="Phobius"/>
    </source>
</evidence>
<reference evidence="3" key="2">
    <citation type="submission" date="2023-06" db="EMBL/GenBank/DDBJ databases">
        <authorList>
            <consortium name="Lawrence Berkeley National Laboratory"/>
            <person name="Haridas S."/>
            <person name="Hensen N."/>
            <person name="Bonometti L."/>
            <person name="Westerberg I."/>
            <person name="Brannstrom I.O."/>
            <person name="Guillou S."/>
            <person name="Cros-Aarteil S."/>
            <person name="Calhoun S."/>
            <person name="Kuo A."/>
            <person name="Mondo S."/>
            <person name="Pangilinan J."/>
            <person name="Riley R."/>
            <person name="LaButti K."/>
            <person name="Andreopoulos B."/>
            <person name="Lipzen A."/>
            <person name="Chen C."/>
            <person name="Yanf M."/>
            <person name="Daum C."/>
            <person name="Ng V."/>
            <person name="Clum A."/>
            <person name="Steindorff A."/>
            <person name="Ohm R."/>
            <person name="Martin F."/>
            <person name="Silar P."/>
            <person name="Natvig D."/>
            <person name="Lalanne C."/>
            <person name="Gautier V."/>
            <person name="Ament-velasquez S.L."/>
            <person name="Kruys A."/>
            <person name="Hutchinson M.I."/>
            <person name="Powell A.J."/>
            <person name="Barry K."/>
            <person name="Miller A.N."/>
            <person name="Grigoriev I.V."/>
            <person name="Debuchy R."/>
            <person name="Gladieux P."/>
            <person name="Thoren M.H."/>
            <person name="Johannesson H."/>
        </authorList>
    </citation>
    <scope>NUCLEOTIDE SEQUENCE</scope>
    <source>
        <strain evidence="3">CBS 232.78</strain>
    </source>
</reference>
<evidence type="ECO:0000313" key="4">
    <source>
        <dbReference type="Proteomes" id="UP001285441"/>
    </source>
</evidence>
<dbReference type="EMBL" id="JAULSW010000002">
    <property type="protein sequence ID" value="KAK3389687.1"/>
    <property type="molecule type" value="Genomic_DNA"/>
</dbReference>
<keyword evidence="2" id="KW-0472">Membrane</keyword>